<dbReference type="Gene3D" id="3.40.50.2000">
    <property type="entry name" value="Glycogen Phosphorylase B"/>
    <property type="match status" value="1"/>
</dbReference>
<dbReference type="AlphaFoldDB" id="A0A212TG92"/>
<evidence type="ECO:0000313" key="11">
    <source>
        <dbReference type="EMBL" id="SNC64836.1"/>
    </source>
</evidence>
<sequence length="444" mass="49336">MIDQTRVTMSISIRLLLWLYECLWYLALPVALIRLYWKGRRLPGYRQHVAERFGFYSCQKTSNLIWLHAVSVGETRAAAPLVEALIASGKTILLTHMTPTGRATGQQIFEQHLKSGCLQQVYLPYDVSWAVNAFYRYFSPQIGLIMETEVWPTLVLSAKRHKIPTILVNARLSNRSAKRAASFGAIATYIYQSFTKILAQTGLDAKRYQSLHLNNVLVTGNLKFDVAANSSQVNEALLLRKELNAGMQIVCAASTREGEEELIVAAWQKLKQDHPDLKNICLLIVPRHPQRFDDVYALLTKSFPQVARKSLLKTNADLATAINQQGILLGDSMGEMSFYYALSDFVVMGGSLQPLGGQNFIEACALGRPIILGQHTFNFQQAGIDVIDAEAGLRVDGIEGLSQAMGLLFLNHELKEAMSTNALDFANQHTGATQKILAIVQASH</sequence>
<dbReference type="GO" id="GO:0009245">
    <property type="term" value="P:lipid A biosynthetic process"/>
    <property type="evidence" value="ECO:0007669"/>
    <property type="project" value="TreeGrafter"/>
</dbReference>
<dbReference type="EC" id="2.4.99.12" evidence="2 9"/>
<evidence type="ECO:0000256" key="1">
    <source>
        <dbReference type="ARBA" id="ARBA00004713"/>
    </source>
</evidence>
<name>A0A212TG92_9BURK</name>
<evidence type="ECO:0000256" key="4">
    <source>
        <dbReference type="ARBA" id="ARBA00022679"/>
    </source>
</evidence>
<dbReference type="GO" id="GO:0043842">
    <property type="term" value="F:Kdo transferase activity"/>
    <property type="evidence" value="ECO:0007669"/>
    <property type="project" value="UniProtKB-EC"/>
</dbReference>
<dbReference type="Pfam" id="PF04413">
    <property type="entry name" value="Glycos_transf_N"/>
    <property type="match status" value="1"/>
</dbReference>
<dbReference type="PANTHER" id="PTHR42755">
    <property type="entry name" value="3-DEOXY-MANNO-OCTULOSONATE CYTIDYLYLTRANSFERASE"/>
    <property type="match status" value="1"/>
</dbReference>
<gene>
    <name evidence="11" type="ORF">SAMN06295916_1173</name>
</gene>
<comment type="similarity">
    <text evidence="9">Belongs to the glycosyltransferase group 1 family.</text>
</comment>
<evidence type="ECO:0000256" key="7">
    <source>
        <dbReference type="PIRSR" id="PIRSR639901-1"/>
    </source>
</evidence>
<comment type="subcellular location">
    <subcellularLocation>
        <location evidence="9">Cell membrane</location>
    </subcellularLocation>
</comment>
<dbReference type="SUPFAM" id="SSF53756">
    <property type="entry name" value="UDP-Glycosyltransferase/glycogen phosphorylase"/>
    <property type="match status" value="1"/>
</dbReference>
<evidence type="ECO:0000256" key="6">
    <source>
        <dbReference type="ARBA" id="ARBA00049183"/>
    </source>
</evidence>
<evidence type="ECO:0000256" key="3">
    <source>
        <dbReference type="ARBA" id="ARBA00019077"/>
    </source>
</evidence>
<keyword evidence="4 9" id="KW-0808">Transferase</keyword>
<dbReference type="InterPro" id="IPR039901">
    <property type="entry name" value="Kdotransferase"/>
</dbReference>
<evidence type="ECO:0000256" key="2">
    <source>
        <dbReference type="ARBA" id="ARBA00012621"/>
    </source>
</evidence>
<keyword evidence="9" id="KW-0448">Lipopolysaccharide biosynthesis</keyword>
<feature type="site" description="Transition state stabilizer" evidence="8">
    <location>
        <position position="147"/>
    </location>
</feature>
<keyword evidence="9" id="KW-0812">Transmembrane</keyword>
<dbReference type="InterPro" id="IPR007507">
    <property type="entry name" value="Glycos_transf_N"/>
</dbReference>
<organism evidence="11 12">
    <name type="scientific">Polynucleobacter victoriensis</name>
    <dbReference type="NCBI Taxonomy" id="2049319"/>
    <lineage>
        <taxon>Bacteria</taxon>
        <taxon>Pseudomonadati</taxon>
        <taxon>Pseudomonadota</taxon>
        <taxon>Betaproteobacteria</taxon>
        <taxon>Burkholderiales</taxon>
        <taxon>Burkholderiaceae</taxon>
        <taxon>Polynucleobacter</taxon>
    </lineage>
</organism>
<accession>A0A212TG92</accession>
<dbReference type="GO" id="GO:0009244">
    <property type="term" value="P:lipopolysaccharide core region biosynthetic process"/>
    <property type="evidence" value="ECO:0007669"/>
    <property type="project" value="UniProtKB-UniRule"/>
</dbReference>
<evidence type="ECO:0000259" key="10">
    <source>
        <dbReference type="Pfam" id="PF04413"/>
    </source>
</evidence>
<keyword evidence="9" id="KW-1133">Transmembrane helix</keyword>
<keyword evidence="9" id="KW-0472">Membrane</keyword>
<feature type="domain" description="3-deoxy-D-manno-octulosonic-acid transferase N-terminal" evidence="10">
    <location>
        <begin position="48"/>
        <end position="226"/>
    </location>
</feature>
<protein>
    <recommendedName>
        <fullName evidence="3 9">3-deoxy-D-manno-octulosonic acid transferase</fullName>
        <shortName evidence="9">Kdo transferase</shortName>
        <ecNumber evidence="2 9">2.4.99.12</ecNumber>
    </recommendedName>
    <alternativeName>
        <fullName evidence="5 9">Lipid IV(A) 3-deoxy-D-manno-octulosonic acid transferase</fullName>
    </alternativeName>
</protein>
<dbReference type="EMBL" id="FYEX01000001">
    <property type="protein sequence ID" value="SNC64836.1"/>
    <property type="molecule type" value="Genomic_DNA"/>
</dbReference>
<keyword evidence="9" id="KW-1003">Cell membrane</keyword>
<comment type="catalytic activity">
    <reaction evidence="6 9">
        <text>lipid IVA (E. coli) + CMP-3-deoxy-beta-D-manno-octulosonate = alpha-Kdo-(2-&gt;6)-lipid IVA (E. coli) + CMP + H(+)</text>
        <dbReference type="Rhea" id="RHEA:28066"/>
        <dbReference type="ChEBI" id="CHEBI:15378"/>
        <dbReference type="ChEBI" id="CHEBI:58603"/>
        <dbReference type="ChEBI" id="CHEBI:60364"/>
        <dbReference type="ChEBI" id="CHEBI:60377"/>
        <dbReference type="ChEBI" id="CHEBI:85987"/>
        <dbReference type="EC" id="2.4.99.12"/>
    </reaction>
</comment>
<dbReference type="InterPro" id="IPR038107">
    <property type="entry name" value="Glycos_transf_N_sf"/>
</dbReference>
<comment type="function">
    <text evidence="9">Involved in lipopolysaccharide (LPS) biosynthesis. Catalyzes the transfer of 3-deoxy-D-manno-octulosonate (Kdo) residue(s) from CMP-Kdo to lipid IV(A), the tetraacyldisaccharide-1,4'-bisphosphate precursor of lipid A.</text>
</comment>
<feature type="site" description="Transition state stabilizer" evidence="8">
    <location>
        <position position="223"/>
    </location>
</feature>
<evidence type="ECO:0000256" key="9">
    <source>
        <dbReference type="RuleBase" id="RU365103"/>
    </source>
</evidence>
<evidence type="ECO:0000256" key="5">
    <source>
        <dbReference type="ARBA" id="ARBA00031445"/>
    </source>
</evidence>
<proteinExistence type="inferred from homology"/>
<evidence type="ECO:0000313" key="12">
    <source>
        <dbReference type="Proteomes" id="UP000197215"/>
    </source>
</evidence>
<dbReference type="Proteomes" id="UP000197215">
    <property type="component" value="Unassembled WGS sequence"/>
</dbReference>
<evidence type="ECO:0000256" key="8">
    <source>
        <dbReference type="PIRSR" id="PIRSR639901-2"/>
    </source>
</evidence>
<dbReference type="Gene3D" id="3.40.50.11720">
    <property type="entry name" value="3-Deoxy-D-manno-octulosonic-acid transferase, N-terminal domain"/>
    <property type="match status" value="1"/>
</dbReference>
<comment type="pathway">
    <text evidence="1 9">Bacterial outer membrane biogenesis; LPS core biosynthesis.</text>
</comment>
<feature type="transmembrane region" description="Helical" evidence="9">
    <location>
        <begin position="15"/>
        <end position="37"/>
    </location>
</feature>
<dbReference type="UniPathway" id="UPA00958"/>
<dbReference type="GO" id="GO:0005886">
    <property type="term" value="C:plasma membrane"/>
    <property type="evidence" value="ECO:0007669"/>
    <property type="project" value="UniProtKB-SubCell"/>
</dbReference>
<dbReference type="PANTHER" id="PTHR42755:SF1">
    <property type="entry name" value="3-DEOXY-D-MANNO-OCTULOSONIC ACID TRANSFERASE, MITOCHONDRIAL-RELATED"/>
    <property type="match status" value="1"/>
</dbReference>
<feature type="active site" description="Proton acceptor" evidence="7">
    <location>
        <position position="74"/>
    </location>
</feature>
<reference evidence="11 12" key="1">
    <citation type="submission" date="2017-06" db="EMBL/GenBank/DDBJ databases">
        <authorList>
            <person name="Kim H.J."/>
            <person name="Triplett B.A."/>
        </authorList>
    </citation>
    <scope>NUCLEOTIDE SEQUENCE [LARGE SCALE GENOMIC DNA]</scope>
    <source>
        <strain evidence="11 12">MWH-VicM1</strain>
    </source>
</reference>
<keyword evidence="12" id="KW-1185">Reference proteome</keyword>